<dbReference type="SUPFAM" id="SSF56112">
    <property type="entry name" value="Protein kinase-like (PK-like)"/>
    <property type="match status" value="1"/>
</dbReference>
<dbReference type="AlphaFoldDB" id="A0A379JHE8"/>
<dbReference type="SMART" id="SM00220">
    <property type="entry name" value="S_TKc"/>
    <property type="match status" value="1"/>
</dbReference>
<keyword evidence="8" id="KW-0472">Membrane</keyword>
<keyword evidence="8" id="KW-0812">Transmembrane</keyword>
<feature type="domain" description="Protein kinase" evidence="9">
    <location>
        <begin position="8"/>
        <end position="279"/>
    </location>
</feature>
<feature type="transmembrane region" description="Helical" evidence="8">
    <location>
        <begin position="425"/>
        <end position="450"/>
    </location>
</feature>
<dbReference type="Gene3D" id="1.10.510.10">
    <property type="entry name" value="Transferase(Phosphotransferase) domain 1"/>
    <property type="match status" value="1"/>
</dbReference>
<evidence type="ECO:0000259" key="9">
    <source>
        <dbReference type="PROSITE" id="PS50011"/>
    </source>
</evidence>
<dbReference type="PANTHER" id="PTHR43289">
    <property type="entry name" value="MITOGEN-ACTIVATED PROTEIN KINASE KINASE KINASE 20-RELATED"/>
    <property type="match status" value="1"/>
</dbReference>
<organism evidence="10 11">
    <name type="scientific">Nocardia otitidiscaviarum</name>
    <dbReference type="NCBI Taxonomy" id="1823"/>
    <lineage>
        <taxon>Bacteria</taxon>
        <taxon>Bacillati</taxon>
        <taxon>Actinomycetota</taxon>
        <taxon>Actinomycetes</taxon>
        <taxon>Mycobacteriales</taxon>
        <taxon>Nocardiaceae</taxon>
        <taxon>Nocardia</taxon>
    </lineage>
</organism>
<dbReference type="EMBL" id="UGRY01000003">
    <property type="protein sequence ID" value="SUD47433.1"/>
    <property type="molecule type" value="Genomic_DNA"/>
</dbReference>
<dbReference type="Proteomes" id="UP000255467">
    <property type="component" value="Unassembled WGS sequence"/>
</dbReference>
<feature type="transmembrane region" description="Helical" evidence="8">
    <location>
        <begin position="533"/>
        <end position="552"/>
    </location>
</feature>
<dbReference type="InterPro" id="IPR008271">
    <property type="entry name" value="Ser/Thr_kinase_AS"/>
</dbReference>
<evidence type="ECO:0000256" key="8">
    <source>
        <dbReference type="SAM" id="Phobius"/>
    </source>
</evidence>
<feature type="transmembrane region" description="Helical" evidence="8">
    <location>
        <begin position="572"/>
        <end position="592"/>
    </location>
</feature>
<evidence type="ECO:0000256" key="6">
    <source>
        <dbReference type="ARBA" id="ARBA00022840"/>
    </source>
</evidence>
<dbReference type="PROSITE" id="PS00107">
    <property type="entry name" value="PROTEIN_KINASE_ATP"/>
    <property type="match status" value="1"/>
</dbReference>
<feature type="transmembrane region" description="Helical" evidence="8">
    <location>
        <begin position="394"/>
        <end position="413"/>
    </location>
</feature>
<proteinExistence type="predicted"/>
<feature type="transmembrane region" description="Helical" evidence="8">
    <location>
        <begin position="506"/>
        <end position="526"/>
    </location>
</feature>
<keyword evidence="11" id="KW-1185">Reference proteome</keyword>
<feature type="transmembrane region" description="Helical" evidence="8">
    <location>
        <begin position="315"/>
        <end position="341"/>
    </location>
</feature>
<dbReference type="InterPro" id="IPR000719">
    <property type="entry name" value="Prot_kinase_dom"/>
</dbReference>
<name>A0A379JHE8_9NOCA</name>
<dbReference type="PANTHER" id="PTHR43289:SF6">
    <property type="entry name" value="SERINE_THREONINE-PROTEIN KINASE NEKL-3"/>
    <property type="match status" value="1"/>
</dbReference>
<evidence type="ECO:0000313" key="10">
    <source>
        <dbReference type="EMBL" id="SUD47433.1"/>
    </source>
</evidence>
<sequence>MGQAFAEFTLDGLLGKGGMGSVYLARHPRLPRRVALKLLAAEVSTDSELRQRFDREATAIARLDHPCIVGIHDRGMHAGHLWIAMQYIEGVDASRVDPREMAVERALRIITDTASALDYAHSQGVLHRDVKPANILLSAAHTGREERAILTDFGIARLADANTQLTSTGLVTATLAFASPEQLSAERVDSRSDQYSLACTFFTLLAGQPPFASTHAGQVVAAHLSKPFPRLSGIRADVPPMLDNVLARAAAKHPGGRFANCSEFAAAAAAALAGQAPVLSAPSFPQAASGPVPTQQAVPRFPAPPRYPHSGPRPAAVAAATFAAVAATVAAAGALRLWVIYSGMKSEISQLSGYDSDKYPLAYFGVGTLAATFIALLLFGGAGLLLAKKPVGRHLVLSGTASYAIGVLLALTADDRAFTIFDLTIERAVCVVGLIFSIVAAICALLPSAVPRDSHRTHARPAFGPGVITAAISSLLCAVIAAAATWRISDTLEWYRQTSAFNHRVWLFLAAGTALLLLVGVILLFARVAAGRFLVTAGGVCMMLIAAVQVFLPEPEMDLVSKPLPYHGMPLITAIGAVALVLSMIAVLSCHVRSTVRVMTG</sequence>
<accession>A0A379JHE8</accession>
<evidence type="ECO:0000256" key="7">
    <source>
        <dbReference type="PROSITE-ProRule" id="PRU10141"/>
    </source>
</evidence>
<dbReference type="EC" id="2.7.11.1" evidence="1"/>
<reference evidence="10 11" key="1">
    <citation type="submission" date="2018-06" db="EMBL/GenBank/DDBJ databases">
        <authorList>
            <consortium name="Pathogen Informatics"/>
            <person name="Doyle S."/>
        </authorList>
    </citation>
    <scope>NUCLEOTIDE SEQUENCE [LARGE SCALE GENOMIC DNA]</scope>
    <source>
        <strain evidence="10 11">NCTC1934</strain>
    </source>
</reference>
<dbReference type="GO" id="GO:0005524">
    <property type="term" value="F:ATP binding"/>
    <property type="evidence" value="ECO:0007669"/>
    <property type="project" value="UniProtKB-UniRule"/>
</dbReference>
<dbReference type="InterPro" id="IPR011009">
    <property type="entry name" value="Kinase-like_dom_sf"/>
</dbReference>
<keyword evidence="2" id="KW-0723">Serine/threonine-protein kinase</keyword>
<evidence type="ECO:0000256" key="4">
    <source>
        <dbReference type="ARBA" id="ARBA00022741"/>
    </source>
</evidence>
<evidence type="ECO:0000313" key="11">
    <source>
        <dbReference type="Proteomes" id="UP000255467"/>
    </source>
</evidence>
<dbReference type="GO" id="GO:0004674">
    <property type="term" value="F:protein serine/threonine kinase activity"/>
    <property type="evidence" value="ECO:0007669"/>
    <property type="project" value="UniProtKB-KW"/>
</dbReference>
<keyword evidence="6 7" id="KW-0067">ATP-binding</keyword>
<dbReference type="Pfam" id="PF00069">
    <property type="entry name" value="Pkinase"/>
    <property type="match status" value="1"/>
</dbReference>
<dbReference type="PROSITE" id="PS50011">
    <property type="entry name" value="PROTEIN_KINASE_DOM"/>
    <property type="match status" value="1"/>
</dbReference>
<evidence type="ECO:0000256" key="5">
    <source>
        <dbReference type="ARBA" id="ARBA00022777"/>
    </source>
</evidence>
<evidence type="ECO:0000256" key="3">
    <source>
        <dbReference type="ARBA" id="ARBA00022679"/>
    </source>
</evidence>
<gene>
    <name evidence="10" type="primary">pknF_8</name>
    <name evidence="10" type="ORF">NCTC1934_04744</name>
</gene>
<dbReference type="CDD" id="cd14014">
    <property type="entry name" value="STKc_PknB_like"/>
    <property type="match status" value="1"/>
</dbReference>
<protein>
    <recommendedName>
        <fullName evidence="1">non-specific serine/threonine protein kinase</fullName>
        <ecNumber evidence="1">2.7.11.1</ecNumber>
    </recommendedName>
</protein>
<feature type="binding site" evidence="7">
    <location>
        <position position="37"/>
    </location>
    <ligand>
        <name>ATP</name>
        <dbReference type="ChEBI" id="CHEBI:30616"/>
    </ligand>
</feature>
<keyword evidence="5 10" id="KW-0418">Kinase</keyword>
<feature type="transmembrane region" description="Helical" evidence="8">
    <location>
        <begin position="361"/>
        <end position="387"/>
    </location>
</feature>
<keyword evidence="8" id="KW-1133">Transmembrane helix</keyword>
<evidence type="ECO:0000256" key="1">
    <source>
        <dbReference type="ARBA" id="ARBA00012513"/>
    </source>
</evidence>
<dbReference type="InterPro" id="IPR017441">
    <property type="entry name" value="Protein_kinase_ATP_BS"/>
</dbReference>
<dbReference type="PROSITE" id="PS00108">
    <property type="entry name" value="PROTEIN_KINASE_ST"/>
    <property type="match status" value="1"/>
</dbReference>
<keyword evidence="4 7" id="KW-0547">Nucleotide-binding</keyword>
<keyword evidence="3 10" id="KW-0808">Transferase</keyword>
<feature type="transmembrane region" description="Helical" evidence="8">
    <location>
        <begin position="462"/>
        <end position="486"/>
    </location>
</feature>
<evidence type="ECO:0000256" key="2">
    <source>
        <dbReference type="ARBA" id="ARBA00022527"/>
    </source>
</evidence>
<dbReference type="Gene3D" id="3.30.200.20">
    <property type="entry name" value="Phosphorylase Kinase, domain 1"/>
    <property type="match status" value="1"/>
</dbReference>